<feature type="compositionally biased region" description="Basic and acidic residues" evidence="1">
    <location>
        <begin position="13"/>
        <end position="24"/>
    </location>
</feature>
<feature type="compositionally biased region" description="Basic residues" evidence="1">
    <location>
        <begin position="25"/>
        <end position="40"/>
    </location>
</feature>
<feature type="compositionally biased region" description="Polar residues" evidence="1">
    <location>
        <begin position="1"/>
        <end position="12"/>
    </location>
</feature>
<sequence>MEPINCNANDSSRQTDTHKSETRKQQRTLRKSYHTHTYTQKRTKKTIKSFAVTLTLLLMSHCTKDPYSRFTHTRVCGRIVWAINLSGGDASHHRGHHFVEGGNNENCTHSYTLKDALIKHGSKN</sequence>
<reference evidence="2" key="1">
    <citation type="submission" date="2021-05" db="EMBL/GenBank/DDBJ databases">
        <authorList>
            <person name="Alioto T."/>
            <person name="Alioto T."/>
            <person name="Gomez Garrido J."/>
        </authorList>
    </citation>
    <scope>NUCLEOTIDE SEQUENCE</scope>
</reference>
<feature type="region of interest" description="Disordered" evidence="1">
    <location>
        <begin position="1"/>
        <end position="40"/>
    </location>
</feature>
<proteinExistence type="predicted"/>
<evidence type="ECO:0000256" key="1">
    <source>
        <dbReference type="SAM" id="MobiDB-lite"/>
    </source>
</evidence>
<name>A0A8D8N4C7_CULPI</name>
<dbReference type="EMBL" id="HBUE01352217">
    <property type="protein sequence ID" value="CAG6603903.1"/>
    <property type="molecule type" value="Transcribed_RNA"/>
</dbReference>
<protein>
    <submittedName>
        <fullName evidence="2">(northern house mosquito) hypothetical protein</fullName>
    </submittedName>
</protein>
<evidence type="ECO:0000313" key="2">
    <source>
        <dbReference type="EMBL" id="CAG6551604.1"/>
    </source>
</evidence>
<accession>A0A8D8N4C7</accession>
<dbReference type="AlphaFoldDB" id="A0A8D8N4C7"/>
<dbReference type="EMBL" id="HBUE01245111">
    <property type="protein sequence ID" value="CAG6551604.1"/>
    <property type="molecule type" value="Transcribed_RNA"/>
</dbReference>
<organism evidence="2">
    <name type="scientific">Culex pipiens</name>
    <name type="common">House mosquito</name>
    <dbReference type="NCBI Taxonomy" id="7175"/>
    <lineage>
        <taxon>Eukaryota</taxon>
        <taxon>Metazoa</taxon>
        <taxon>Ecdysozoa</taxon>
        <taxon>Arthropoda</taxon>
        <taxon>Hexapoda</taxon>
        <taxon>Insecta</taxon>
        <taxon>Pterygota</taxon>
        <taxon>Neoptera</taxon>
        <taxon>Endopterygota</taxon>
        <taxon>Diptera</taxon>
        <taxon>Nematocera</taxon>
        <taxon>Culicoidea</taxon>
        <taxon>Culicidae</taxon>
        <taxon>Culicinae</taxon>
        <taxon>Culicini</taxon>
        <taxon>Culex</taxon>
        <taxon>Culex</taxon>
    </lineage>
</organism>